<dbReference type="STRING" id="1550241.MA03_07190"/>
<evidence type="ECO:0000313" key="2">
    <source>
        <dbReference type="EMBL" id="AKG39064.1"/>
    </source>
</evidence>
<name>A0A0F7FI57_9CREN</name>
<keyword evidence="1" id="KW-0175">Coiled coil</keyword>
<reference evidence="2 3" key="1">
    <citation type="journal article" date="2015" name="Stand. Genomic Sci.">
        <title>Complete genome sequence of and proposal of Thermofilum uzonense sp. nov. a novel hyperthermophilic crenarchaeon and emended description of the genus Thermofilum.</title>
        <authorList>
            <person name="Toshchakov S.V."/>
            <person name="Korzhenkov A.A."/>
            <person name="Samarov N.I."/>
            <person name="Mazunin I.O."/>
            <person name="Mozhey O.I."/>
            <person name="Shmyr I.S."/>
            <person name="Derbikova K.S."/>
            <person name="Taranov E.A."/>
            <person name="Dominova I.N."/>
            <person name="Bonch-Osmolovskaya E.A."/>
            <person name="Patrushev M.V."/>
            <person name="Podosokorskaya O.A."/>
            <person name="Kublanov I.V."/>
        </authorList>
    </citation>
    <scope>NUCLEOTIDE SEQUENCE [LARGE SCALE GENOMIC DNA]</scope>
    <source>
        <strain evidence="2 3">1807-2</strain>
    </source>
</reference>
<dbReference type="KEGG" id="thf:MA03_07190"/>
<dbReference type="Proteomes" id="UP000067434">
    <property type="component" value="Chromosome"/>
</dbReference>
<feature type="coiled-coil region" evidence="1">
    <location>
        <begin position="12"/>
        <end position="46"/>
    </location>
</feature>
<sequence>MKKHRRNDDPSLRELVLELEELRKTVEELRQAVERLEAALHGLQRQPLTPHPATNEELPDFVKDNPWLQVLHKKRDT</sequence>
<organism evidence="2 3">
    <name type="scientific">Infirmifilum uzonense</name>
    <dbReference type="NCBI Taxonomy" id="1550241"/>
    <lineage>
        <taxon>Archaea</taxon>
        <taxon>Thermoproteota</taxon>
        <taxon>Thermoprotei</taxon>
        <taxon>Thermofilales</taxon>
        <taxon>Thermofilaceae</taxon>
        <taxon>Infirmifilum</taxon>
    </lineage>
</organism>
<dbReference type="HOGENOM" id="CLU_2629918_0_0_2"/>
<dbReference type="EMBL" id="CP009961">
    <property type="protein sequence ID" value="AKG39064.1"/>
    <property type="molecule type" value="Genomic_DNA"/>
</dbReference>
<accession>A0A0F7FI57</accession>
<gene>
    <name evidence="2" type="ORF">MA03_07190</name>
</gene>
<keyword evidence="3" id="KW-1185">Reference proteome</keyword>
<dbReference type="AlphaFoldDB" id="A0A0F7FI57"/>
<evidence type="ECO:0000256" key="1">
    <source>
        <dbReference type="SAM" id="Coils"/>
    </source>
</evidence>
<evidence type="ECO:0000313" key="3">
    <source>
        <dbReference type="Proteomes" id="UP000067434"/>
    </source>
</evidence>
<dbReference type="PATRIC" id="fig|1550241.5.peg.1488"/>
<protein>
    <submittedName>
        <fullName evidence="2">Uncharacterized protein</fullName>
    </submittedName>
</protein>
<proteinExistence type="predicted"/>